<feature type="compositionally biased region" description="Basic and acidic residues" evidence="1">
    <location>
        <begin position="55"/>
        <end position="65"/>
    </location>
</feature>
<reference evidence="3" key="1">
    <citation type="submission" date="2016-06" db="EMBL/GenBank/DDBJ databases">
        <title>Genome sequencing of cellulolytic organisms.</title>
        <authorList>
            <person name="Bohra V."/>
            <person name="Dafale N.A."/>
            <person name="Purohit H.J."/>
        </authorList>
    </citation>
    <scope>NUCLEOTIDE SEQUENCE [LARGE SCALE GENOMIC DNA]</scope>
    <source>
        <strain evidence="3">ND21</strain>
    </source>
</reference>
<sequence>MHKELKKIRKALEAQGFETTVLRSGHLAVRKDGRRVTTFSGSPSDGRSWKNSLADAKRAGFDPKR</sequence>
<dbReference type="Proteomes" id="UP000093918">
    <property type="component" value="Unassembled WGS sequence"/>
</dbReference>
<comment type="caution">
    <text evidence="2">The sequence shown here is derived from an EMBL/GenBank/DDBJ whole genome shotgun (WGS) entry which is preliminary data.</text>
</comment>
<feature type="compositionally biased region" description="Polar residues" evidence="1">
    <location>
        <begin position="37"/>
        <end position="51"/>
    </location>
</feature>
<accession>A0ABX2WIB5</accession>
<dbReference type="EMBL" id="LZEM01000018">
    <property type="protein sequence ID" value="OAZ40962.1"/>
    <property type="molecule type" value="Genomic_DNA"/>
</dbReference>
<gene>
    <name evidence="2" type="ORF">A9Z40_03200</name>
</gene>
<name>A0ABX2WIB5_9MICO</name>
<evidence type="ECO:0000256" key="1">
    <source>
        <dbReference type="SAM" id="MobiDB-lite"/>
    </source>
</evidence>
<evidence type="ECO:0008006" key="4">
    <source>
        <dbReference type="Google" id="ProtNLM"/>
    </source>
</evidence>
<evidence type="ECO:0000313" key="3">
    <source>
        <dbReference type="Proteomes" id="UP000093918"/>
    </source>
</evidence>
<protein>
    <recommendedName>
        <fullName evidence="4">HicA-like toxin</fullName>
    </recommendedName>
</protein>
<organism evidence="2 3">
    <name type="scientific">Microbacterium arborescens</name>
    <dbReference type="NCBI Taxonomy" id="33883"/>
    <lineage>
        <taxon>Bacteria</taxon>
        <taxon>Bacillati</taxon>
        <taxon>Actinomycetota</taxon>
        <taxon>Actinomycetes</taxon>
        <taxon>Micrococcales</taxon>
        <taxon>Microbacteriaceae</taxon>
        <taxon>Microbacterium</taxon>
    </lineage>
</organism>
<evidence type="ECO:0000313" key="2">
    <source>
        <dbReference type="EMBL" id="OAZ40962.1"/>
    </source>
</evidence>
<dbReference type="RefSeq" id="WP_064956068.1">
    <property type="nucleotide sequence ID" value="NZ_LZEM01000018.1"/>
</dbReference>
<feature type="region of interest" description="Disordered" evidence="1">
    <location>
        <begin position="34"/>
        <end position="65"/>
    </location>
</feature>
<proteinExistence type="predicted"/>
<keyword evidence="3" id="KW-1185">Reference proteome</keyword>